<dbReference type="NCBIfam" id="NF047646">
    <property type="entry name" value="REP_Tyr_transpos"/>
    <property type="match status" value="1"/>
</dbReference>
<proteinExistence type="predicted"/>
<dbReference type="Gene3D" id="3.30.70.1290">
    <property type="entry name" value="Transposase IS200-like"/>
    <property type="match status" value="1"/>
</dbReference>
<evidence type="ECO:0000313" key="2">
    <source>
        <dbReference type="EMBL" id="PIU51670.1"/>
    </source>
</evidence>
<dbReference type="EMBL" id="PEWN01000050">
    <property type="protein sequence ID" value="PIU51670.1"/>
    <property type="molecule type" value="Genomic_DNA"/>
</dbReference>
<evidence type="ECO:0000259" key="1">
    <source>
        <dbReference type="SMART" id="SM01321"/>
    </source>
</evidence>
<dbReference type="GO" id="GO:0006313">
    <property type="term" value="P:DNA transposition"/>
    <property type="evidence" value="ECO:0007669"/>
    <property type="project" value="InterPro"/>
</dbReference>
<dbReference type="AlphaFoldDB" id="A0A2M6ZGZ3"/>
<reference evidence="3" key="1">
    <citation type="submission" date="2017-09" db="EMBL/GenBank/DDBJ databases">
        <title>Depth-based differentiation of microbial function through sediment-hosted aquifers and enrichment of novel symbionts in the deep terrestrial subsurface.</title>
        <authorList>
            <person name="Probst A.J."/>
            <person name="Ladd B."/>
            <person name="Jarett J.K."/>
            <person name="Geller-Mcgrath D.E."/>
            <person name="Sieber C.M.K."/>
            <person name="Emerson J.B."/>
            <person name="Anantharaman K."/>
            <person name="Thomas B.C."/>
            <person name="Malmstrom R."/>
            <person name="Stieglmeier M."/>
            <person name="Klingl A."/>
            <person name="Woyke T."/>
            <person name="Ryan C.M."/>
            <person name="Banfield J.F."/>
        </authorList>
    </citation>
    <scope>NUCLEOTIDE SEQUENCE [LARGE SCALE GENOMIC DNA]</scope>
</reference>
<dbReference type="PANTHER" id="PTHR36966">
    <property type="entry name" value="REP-ASSOCIATED TYROSINE TRANSPOSASE"/>
    <property type="match status" value="1"/>
</dbReference>
<dbReference type="Pfam" id="PF01797">
    <property type="entry name" value="Y1_Tnp"/>
    <property type="match status" value="1"/>
</dbReference>
<gene>
    <name evidence="2" type="ORF">COS91_03180</name>
</gene>
<dbReference type="PANTHER" id="PTHR36966:SF1">
    <property type="entry name" value="REP-ASSOCIATED TYROSINE TRANSPOSASE"/>
    <property type="match status" value="1"/>
</dbReference>
<dbReference type="GO" id="GO:0004803">
    <property type="term" value="F:transposase activity"/>
    <property type="evidence" value="ECO:0007669"/>
    <property type="project" value="InterPro"/>
</dbReference>
<dbReference type="SMART" id="SM01321">
    <property type="entry name" value="Y1_Tnp"/>
    <property type="match status" value="1"/>
</dbReference>
<name>A0A2M6ZGZ3_9BACT</name>
<dbReference type="InterPro" id="IPR002686">
    <property type="entry name" value="Transposase_17"/>
</dbReference>
<dbReference type="InterPro" id="IPR052715">
    <property type="entry name" value="RAYT_transposase"/>
</dbReference>
<dbReference type="SUPFAM" id="SSF143422">
    <property type="entry name" value="Transposase IS200-like"/>
    <property type="match status" value="1"/>
</dbReference>
<protein>
    <recommendedName>
        <fullName evidence="1">Transposase IS200-like domain-containing protein</fullName>
    </recommendedName>
</protein>
<sequence length="175" mass="20953">MKIKFVTQDFSPDKINTSDSAQPFPRRPRLKNFDYKGIFDYFLTILTFNREKYFISPDLFKEVFDVLIEKFVSEFDIFAYCFMPDHLHLLLSGKMEISDLQKAIKSFKQKSGYIFFDKYKKKLWHTSYYDHILRKDESITEIIKYILNNPVRKNLVASFKEYPFSGSLVFNINDL</sequence>
<feature type="domain" description="Transposase IS200-like" evidence="1">
    <location>
        <begin position="38"/>
        <end position="149"/>
    </location>
</feature>
<accession>A0A2M6ZGZ3</accession>
<dbReference type="Proteomes" id="UP000229227">
    <property type="component" value="Unassembled WGS sequence"/>
</dbReference>
<comment type="caution">
    <text evidence="2">The sequence shown here is derived from an EMBL/GenBank/DDBJ whole genome shotgun (WGS) entry which is preliminary data.</text>
</comment>
<evidence type="ECO:0000313" key="3">
    <source>
        <dbReference type="Proteomes" id="UP000229227"/>
    </source>
</evidence>
<organism evidence="2 3">
    <name type="scientific">Candidatus Desantisbacteria bacterium CG07_land_8_20_14_0_80_39_15</name>
    <dbReference type="NCBI Taxonomy" id="1974549"/>
    <lineage>
        <taxon>Bacteria</taxon>
        <taxon>Candidatus Desantisiibacteriota</taxon>
    </lineage>
</organism>
<dbReference type="InterPro" id="IPR036515">
    <property type="entry name" value="Transposase_17_sf"/>
</dbReference>
<dbReference type="GO" id="GO:0043565">
    <property type="term" value="F:sequence-specific DNA binding"/>
    <property type="evidence" value="ECO:0007669"/>
    <property type="project" value="TreeGrafter"/>
</dbReference>